<protein>
    <submittedName>
        <fullName evidence="2">Ribonuclease H-like domain-containing protein</fullName>
    </submittedName>
</protein>
<reference evidence="2 3" key="1">
    <citation type="submission" date="2022-05" db="EMBL/GenBank/DDBJ databases">
        <title>Identification of Peptoniphilus vaginalis-like Bacteria, Peptoniphilus septimus sp. nov. from Blood Cultures in a Cervical Cancer Patient receiving Chemotherapy: Case and Implications.</title>
        <authorList>
            <person name="Zhan X.-Y."/>
        </authorList>
    </citation>
    <scope>NUCLEOTIDE SEQUENCE [LARGE SCALE GENOMIC DNA]</scope>
    <source>
        <strain evidence="2 3">SAHP1</strain>
    </source>
</reference>
<dbReference type="Proteomes" id="UP001056218">
    <property type="component" value="Chromosome"/>
</dbReference>
<evidence type="ECO:0000313" key="2">
    <source>
        <dbReference type="EMBL" id="URN41699.1"/>
    </source>
</evidence>
<dbReference type="EMBL" id="CP097885">
    <property type="protein sequence ID" value="URN41699.1"/>
    <property type="molecule type" value="Genomic_DNA"/>
</dbReference>
<dbReference type="RefSeq" id="WP_250342222.1">
    <property type="nucleotide sequence ID" value="NZ_CP097885.1"/>
</dbReference>
<dbReference type="InterPro" id="IPR036397">
    <property type="entry name" value="RNaseH_sf"/>
</dbReference>
<name>A0ABY4TMJ6_9FIRM</name>
<dbReference type="InterPro" id="IPR012337">
    <property type="entry name" value="RNaseH-like_sf"/>
</dbReference>
<keyword evidence="3" id="KW-1185">Reference proteome</keyword>
<dbReference type="Pfam" id="PF13482">
    <property type="entry name" value="RNase_H_2"/>
    <property type="match status" value="1"/>
</dbReference>
<dbReference type="Gene3D" id="3.30.420.10">
    <property type="entry name" value="Ribonuclease H-like superfamily/Ribonuclease H"/>
    <property type="match status" value="1"/>
</dbReference>
<gene>
    <name evidence="2" type="ORF">M9426_01390</name>
</gene>
<evidence type="ECO:0000313" key="3">
    <source>
        <dbReference type="Proteomes" id="UP001056218"/>
    </source>
</evidence>
<accession>A0ABY4TMJ6</accession>
<feature type="domain" description="YprB ribonuclease H-like" evidence="1">
    <location>
        <begin position="15"/>
        <end position="179"/>
    </location>
</feature>
<evidence type="ECO:0000259" key="1">
    <source>
        <dbReference type="Pfam" id="PF13482"/>
    </source>
</evidence>
<organism evidence="2 3">
    <name type="scientific">Peptoniphilus genitalis</name>
    <dbReference type="NCBI Taxonomy" id="3036303"/>
    <lineage>
        <taxon>Bacteria</taxon>
        <taxon>Bacillati</taxon>
        <taxon>Bacillota</taxon>
        <taxon>Tissierellia</taxon>
        <taxon>Tissierellales</taxon>
        <taxon>Peptoniphilaceae</taxon>
        <taxon>Peptoniphilus</taxon>
    </lineage>
</organism>
<dbReference type="SUPFAM" id="SSF53098">
    <property type="entry name" value="Ribonuclease H-like"/>
    <property type="match status" value="1"/>
</dbReference>
<dbReference type="InterPro" id="IPR038720">
    <property type="entry name" value="YprB_RNase_H-like_dom"/>
</dbReference>
<proteinExistence type="predicted"/>
<sequence>MKVLEREISPPQRNYLKIETSGLSRDLDSIISIVLAEKDSDKIKIYYVENFKDERFLLEKVLPLIDGKIFVTYAGKSFDLGFLKTKSQMYFSKDFDFKFIDLQEITKAYNFIFKLPSHSNKVLLDNFLDHSNLSKEKNYQGIKIKSLFKKFIEGNKTSMNRILDYSLESLNNLILLDEKIRESLKSKLSFKVYSRDFTLEEFKLSGNTIVLRGKTNYPEDYFASRGLYNLEIFNSLEEKVSFLDLKECKKDFVIKINTEDGLYDDNNKCYFILKKDFPLDLENKSKLKSPSKILILYYKDHIFENQKYLCKKILEEELEKQKQIPIDSF</sequence>